<reference evidence="3 4" key="1">
    <citation type="journal article" date="2019" name="Emerg. Microbes Infect.">
        <title>Comprehensive subspecies identification of 175 nontuberculous mycobacteria species based on 7547 genomic profiles.</title>
        <authorList>
            <person name="Matsumoto Y."/>
            <person name="Kinjo T."/>
            <person name="Motooka D."/>
            <person name="Nabeya D."/>
            <person name="Jung N."/>
            <person name="Uechi K."/>
            <person name="Horii T."/>
            <person name="Iida T."/>
            <person name="Fujita J."/>
            <person name="Nakamura S."/>
        </authorList>
    </citation>
    <scope>NUCLEOTIDE SEQUENCE [LARGE SCALE GENOMIC DNA]</scope>
    <source>
        <strain evidence="3 4">JCM 17322</strain>
    </source>
</reference>
<dbReference type="AlphaFoldDB" id="A0A7I9XZE7"/>
<dbReference type="Pfam" id="PF22905">
    <property type="entry name" value="Hydro_N_hd"/>
    <property type="match status" value="1"/>
</dbReference>
<keyword evidence="1" id="KW-0175">Coiled coil</keyword>
<accession>A0A7I9XZE7</accession>
<evidence type="ECO:0000259" key="2">
    <source>
        <dbReference type="Pfam" id="PF22905"/>
    </source>
</evidence>
<feature type="domain" description="Predicted hydrolase N-terminal" evidence="2">
    <location>
        <begin position="1"/>
        <end position="162"/>
    </location>
</feature>
<evidence type="ECO:0000313" key="3">
    <source>
        <dbReference type="EMBL" id="GFG75195.1"/>
    </source>
</evidence>
<evidence type="ECO:0000256" key="1">
    <source>
        <dbReference type="SAM" id="Coils"/>
    </source>
</evidence>
<feature type="coiled-coil region" evidence="1">
    <location>
        <begin position="113"/>
        <end position="143"/>
    </location>
</feature>
<dbReference type="EMBL" id="BLKW01000004">
    <property type="protein sequence ID" value="GFG75195.1"/>
    <property type="molecule type" value="Genomic_DNA"/>
</dbReference>
<name>A0A7I9XZE7_9MYCO</name>
<gene>
    <name evidence="3" type="ORF">MBOT_25600</name>
</gene>
<protein>
    <recommendedName>
        <fullName evidence="2">Predicted hydrolase N-terminal domain-containing protein</fullName>
    </recommendedName>
</protein>
<comment type="caution">
    <text evidence="3">The sequence shown here is derived from an EMBL/GenBank/DDBJ whole genome shotgun (WGS) entry which is preliminary data.</text>
</comment>
<sequence length="162" mass="17597">MQLRHISKGLLVMFAGGDPWRVNQSLQSGRPAEISDLAQAFYDAGESTKEAKSAFGQARECFEKAWNRETGEHPINDSPGVRRATASLGVQASQLPEIAVDLETVAAALAEAQRFAGAQIASLENELQQIDDELGEALELERNGHLSGLEKSVLDQHITELE</sequence>
<dbReference type="Proteomes" id="UP000465361">
    <property type="component" value="Unassembled WGS sequence"/>
</dbReference>
<dbReference type="InterPro" id="IPR054469">
    <property type="entry name" value="Pred_hydrolase_N"/>
</dbReference>
<organism evidence="3 4">
    <name type="scientific">Mycobacterium botniense</name>
    <dbReference type="NCBI Taxonomy" id="84962"/>
    <lineage>
        <taxon>Bacteria</taxon>
        <taxon>Bacillati</taxon>
        <taxon>Actinomycetota</taxon>
        <taxon>Actinomycetes</taxon>
        <taxon>Mycobacteriales</taxon>
        <taxon>Mycobacteriaceae</taxon>
        <taxon>Mycobacterium</taxon>
    </lineage>
</organism>
<keyword evidence="4" id="KW-1185">Reference proteome</keyword>
<proteinExistence type="predicted"/>
<evidence type="ECO:0000313" key="4">
    <source>
        <dbReference type="Proteomes" id="UP000465361"/>
    </source>
</evidence>